<organism evidence="7 8">
    <name type="scientific">Paralvinella palmiformis</name>
    <dbReference type="NCBI Taxonomy" id="53620"/>
    <lineage>
        <taxon>Eukaryota</taxon>
        <taxon>Metazoa</taxon>
        <taxon>Spiralia</taxon>
        <taxon>Lophotrochozoa</taxon>
        <taxon>Annelida</taxon>
        <taxon>Polychaeta</taxon>
        <taxon>Sedentaria</taxon>
        <taxon>Canalipalpata</taxon>
        <taxon>Terebellida</taxon>
        <taxon>Terebelliformia</taxon>
        <taxon>Alvinellidae</taxon>
        <taxon>Paralvinella</taxon>
    </lineage>
</organism>
<keyword evidence="2" id="KW-0238">DNA-binding</keyword>
<dbReference type="CDD" id="cd19725">
    <property type="entry name" value="bHLH_TS_OLIG2_like"/>
    <property type="match status" value="1"/>
</dbReference>
<keyword evidence="4" id="KW-0539">Nucleus</keyword>
<feature type="compositionally biased region" description="Basic and acidic residues" evidence="5">
    <location>
        <begin position="26"/>
        <end position="42"/>
    </location>
</feature>
<dbReference type="AlphaFoldDB" id="A0AAD9NFY8"/>
<dbReference type="InterPro" id="IPR036638">
    <property type="entry name" value="HLH_DNA-bd_sf"/>
</dbReference>
<dbReference type="SUPFAM" id="SSF47459">
    <property type="entry name" value="HLH, helix-loop-helix DNA-binding domain"/>
    <property type="match status" value="1"/>
</dbReference>
<evidence type="ECO:0000259" key="6">
    <source>
        <dbReference type="PROSITE" id="PS50888"/>
    </source>
</evidence>
<gene>
    <name evidence="7" type="ORF">LSH36_45g00019</name>
</gene>
<dbReference type="FunFam" id="4.10.280.10:FF:000031">
    <property type="entry name" value="Oligodendrocyte transcription factor 3"/>
    <property type="match status" value="1"/>
</dbReference>
<evidence type="ECO:0000313" key="7">
    <source>
        <dbReference type="EMBL" id="KAK2165759.1"/>
    </source>
</evidence>
<protein>
    <recommendedName>
        <fullName evidence="6">BHLH domain-containing protein</fullName>
    </recommendedName>
</protein>
<dbReference type="InterPro" id="IPR050359">
    <property type="entry name" value="bHLH_transcription_factors"/>
</dbReference>
<feature type="region of interest" description="Disordered" evidence="5">
    <location>
        <begin position="1"/>
        <end position="52"/>
    </location>
</feature>
<keyword evidence="1" id="KW-0805">Transcription regulation</keyword>
<accession>A0AAD9NFY8</accession>
<evidence type="ECO:0000256" key="5">
    <source>
        <dbReference type="SAM" id="MobiDB-lite"/>
    </source>
</evidence>
<dbReference type="GO" id="GO:0061564">
    <property type="term" value="P:axon development"/>
    <property type="evidence" value="ECO:0007669"/>
    <property type="project" value="TreeGrafter"/>
</dbReference>
<evidence type="ECO:0000256" key="1">
    <source>
        <dbReference type="ARBA" id="ARBA00023015"/>
    </source>
</evidence>
<dbReference type="GO" id="GO:0046983">
    <property type="term" value="F:protein dimerization activity"/>
    <property type="evidence" value="ECO:0007669"/>
    <property type="project" value="InterPro"/>
</dbReference>
<dbReference type="PANTHER" id="PTHR19290">
    <property type="entry name" value="BASIC HELIX-LOOP-HELIX PROTEIN NEUROGENIN-RELATED"/>
    <property type="match status" value="1"/>
</dbReference>
<feature type="compositionally biased region" description="Polar residues" evidence="5">
    <location>
        <begin position="43"/>
        <end position="52"/>
    </location>
</feature>
<evidence type="ECO:0000313" key="8">
    <source>
        <dbReference type="Proteomes" id="UP001208570"/>
    </source>
</evidence>
<dbReference type="Pfam" id="PF00010">
    <property type="entry name" value="HLH"/>
    <property type="match status" value="1"/>
</dbReference>
<evidence type="ECO:0000256" key="2">
    <source>
        <dbReference type="ARBA" id="ARBA00023125"/>
    </source>
</evidence>
<dbReference type="Proteomes" id="UP001208570">
    <property type="component" value="Unassembled WGS sequence"/>
</dbReference>
<dbReference type="EMBL" id="JAODUP010000045">
    <property type="protein sequence ID" value="KAK2165759.1"/>
    <property type="molecule type" value="Genomic_DNA"/>
</dbReference>
<proteinExistence type="predicted"/>
<evidence type="ECO:0000256" key="4">
    <source>
        <dbReference type="ARBA" id="ARBA00023242"/>
    </source>
</evidence>
<name>A0AAD9NFY8_9ANNE</name>
<feature type="domain" description="BHLH" evidence="6">
    <location>
        <begin position="72"/>
        <end position="126"/>
    </location>
</feature>
<evidence type="ECO:0000256" key="3">
    <source>
        <dbReference type="ARBA" id="ARBA00023163"/>
    </source>
</evidence>
<keyword evidence="8" id="KW-1185">Reference proteome</keyword>
<dbReference type="GO" id="GO:0000981">
    <property type="term" value="F:DNA-binding transcription factor activity, RNA polymerase II-specific"/>
    <property type="evidence" value="ECO:0007669"/>
    <property type="project" value="TreeGrafter"/>
</dbReference>
<dbReference type="GO" id="GO:0007423">
    <property type="term" value="P:sensory organ development"/>
    <property type="evidence" value="ECO:0007669"/>
    <property type="project" value="TreeGrafter"/>
</dbReference>
<dbReference type="GO" id="GO:0070888">
    <property type="term" value="F:E-box binding"/>
    <property type="evidence" value="ECO:0007669"/>
    <property type="project" value="TreeGrafter"/>
</dbReference>
<dbReference type="GO" id="GO:0045944">
    <property type="term" value="P:positive regulation of transcription by RNA polymerase II"/>
    <property type="evidence" value="ECO:0007669"/>
    <property type="project" value="TreeGrafter"/>
</dbReference>
<feature type="compositionally biased region" description="Acidic residues" evidence="5">
    <location>
        <begin position="9"/>
        <end position="25"/>
    </location>
</feature>
<dbReference type="InterPro" id="IPR011598">
    <property type="entry name" value="bHLH_dom"/>
</dbReference>
<reference evidence="7" key="1">
    <citation type="journal article" date="2023" name="Mol. Biol. Evol.">
        <title>Third-Generation Sequencing Reveals the Adaptive Role of the Epigenome in Three Deep-Sea Polychaetes.</title>
        <authorList>
            <person name="Perez M."/>
            <person name="Aroh O."/>
            <person name="Sun Y."/>
            <person name="Lan Y."/>
            <person name="Juniper S.K."/>
            <person name="Young C.R."/>
            <person name="Angers B."/>
            <person name="Qian P.Y."/>
        </authorList>
    </citation>
    <scope>NUCLEOTIDE SEQUENCE</scope>
    <source>
        <strain evidence="7">P08H-3</strain>
    </source>
</reference>
<sequence length="269" mass="28879">MEQLSYSENSDDGSDVIDVVDDDDGDQYKCTKDSSFDSDGSRASHSGSNSHYLSRNEALAGQKNATDGDLQRLRLKVNSRERKRMHDLNSALDSLREVMPYAHGPSVRKLSKIATLLLAKNYILMLQSSMDEMKKLVGEMYGDHVTKPKPGTGEIPKPAAADPEKGAAIVRPSPTASLPAYAMTSHPISYVPSAIPLTISPVIAPGVLTYAPGLQQLSGINSGVPCHPGWPGLIPCAQFMSGSGQAHVTHPGMGSSISEMRDYLQKAEN</sequence>
<dbReference type="Gene3D" id="4.10.280.10">
    <property type="entry name" value="Helix-loop-helix DNA-binding domain"/>
    <property type="match status" value="1"/>
</dbReference>
<dbReference type="SMART" id="SM00353">
    <property type="entry name" value="HLH"/>
    <property type="match status" value="1"/>
</dbReference>
<dbReference type="PANTHER" id="PTHR19290:SF164">
    <property type="entry name" value="BHLH DOMAIN-CONTAINING PROTEIN"/>
    <property type="match status" value="1"/>
</dbReference>
<keyword evidence="3" id="KW-0804">Transcription</keyword>
<dbReference type="GO" id="GO:0005634">
    <property type="term" value="C:nucleus"/>
    <property type="evidence" value="ECO:0007669"/>
    <property type="project" value="TreeGrafter"/>
</dbReference>
<dbReference type="PROSITE" id="PS50888">
    <property type="entry name" value="BHLH"/>
    <property type="match status" value="1"/>
</dbReference>
<comment type="caution">
    <text evidence="7">The sequence shown here is derived from an EMBL/GenBank/DDBJ whole genome shotgun (WGS) entry which is preliminary data.</text>
</comment>